<keyword evidence="3" id="KW-1003">Cell membrane</keyword>
<dbReference type="Gene3D" id="1.20.1720.10">
    <property type="entry name" value="Multidrug resistance protein D"/>
    <property type="match status" value="1"/>
</dbReference>
<feature type="transmembrane region" description="Helical" evidence="7">
    <location>
        <begin position="179"/>
        <end position="196"/>
    </location>
</feature>
<dbReference type="CDD" id="cd17502">
    <property type="entry name" value="MFS_Azr1_MDR_like"/>
    <property type="match status" value="1"/>
</dbReference>
<evidence type="ECO:0000256" key="5">
    <source>
        <dbReference type="ARBA" id="ARBA00022989"/>
    </source>
</evidence>
<keyword evidence="6 7" id="KW-0472">Membrane</keyword>
<dbReference type="InterPro" id="IPR036259">
    <property type="entry name" value="MFS_trans_sf"/>
</dbReference>
<proteinExistence type="predicted"/>
<dbReference type="Proteomes" id="UP001209885">
    <property type="component" value="Unassembled WGS sequence"/>
</dbReference>
<keyword evidence="4 7" id="KW-0812">Transmembrane</keyword>
<name>A0ABT3RLN2_9BACT</name>
<comment type="caution">
    <text evidence="9">The sequence shown here is derived from an EMBL/GenBank/DDBJ whole genome shotgun (WGS) entry which is preliminary data.</text>
</comment>
<comment type="subcellular location">
    <subcellularLocation>
        <location evidence="1">Cell membrane</location>
        <topology evidence="1">Multi-pass membrane protein</topology>
    </subcellularLocation>
</comment>
<feature type="transmembrane region" description="Helical" evidence="7">
    <location>
        <begin position="216"/>
        <end position="233"/>
    </location>
</feature>
<dbReference type="RefSeq" id="WP_266055023.1">
    <property type="nucleotide sequence ID" value="NZ_JAPFQN010000002.1"/>
</dbReference>
<reference evidence="9 10" key="1">
    <citation type="submission" date="2022-11" db="EMBL/GenBank/DDBJ databases">
        <title>The characterization of three novel Bacteroidetes species and genomic analysis of their roles in tidal elemental geochemical cycles.</title>
        <authorList>
            <person name="Ma K."/>
        </authorList>
    </citation>
    <scope>NUCLEOTIDE SEQUENCE [LARGE SCALE GENOMIC DNA]</scope>
    <source>
        <strain evidence="9 10">M17</strain>
    </source>
</reference>
<dbReference type="SUPFAM" id="SSF103473">
    <property type="entry name" value="MFS general substrate transporter"/>
    <property type="match status" value="1"/>
</dbReference>
<keyword evidence="2" id="KW-0813">Transport</keyword>
<evidence type="ECO:0000313" key="9">
    <source>
        <dbReference type="EMBL" id="MCX2742718.1"/>
    </source>
</evidence>
<gene>
    <name evidence="9" type="ORF">OO013_02510</name>
</gene>
<accession>A0ABT3RLN2</accession>
<feature type="transmembrane region" description="Helical" evidence="7">
    <location>
        <begin position="497"/>
        <end position="519"/>
    </location>
</feature>
<evidence type="ECO:0000256" key="1">
    <source>
        <dbReference type="ARBA" id="ARBA00004651"/>
    </source>
</evidence>
<dbReference type="InterPro" id="IPR011701">
    <property type="entry name" value="MFS"/>
</dbReference>
<evidence type="ECO:0000256" key="2">
    <source>
        <dbReference type="ARBA" id="ARBA00022448"/>
    </source>
</evidence>
<evidence type="ECO:0000259" key="8">
    <source>
        <dbReference type="PROSITE" id="PS50850"/>
    </source>
</evidence>
<evidence type="ECO:0000256" key="6">
    <source>
        <dbReference type="ARBA" id="ARBA00023136"/>
    </source>
</evidence>
<dbReference type="PROSITE" id="PS50850">
    <property type="entry name" value="MFS"/>
    <property type="match status" value="1"/>
</dbReference>
<dbReference type="Pfam" id="PF07690">
    <property type="entry name" value="MFS_1"/>
    <property type="match status" value="1"/>
</dbReference>
<evidence type="ECO:0000313" key="10">
    <source>
        <dbReference type="Proteomes" id="UP001209885"/>
    </source>
</evidence>
<protein>
    <submittedName>
        <fullName evidence="9">MDR family MFS transporter</fullName>
    </submittedName>
</protein>
<feature type="transmembrane region" description="Helical" evidence="7">
    <location>
        <begin position="317"/>
        <end position="336"/>
    </location>
</feature>
<evidence type="ECO:0000256" key="4">
    <source>
        <dbReference type="ARBA" id="ARBA00022692"/>
    </source>
</evidence>
<feature type="transmembrane region" description="Helical" evidence="7">
    <location>
        <begin position="107"/>
        <end position="129"/>
    </location>
</feature>
<evidence type="ECO:0000256" key="3">
    <source>
        <dbReference type="ARBA" id="ARBA00022475"/>
    </source>
</evidence>
<feature type="transmembrane region" description="Helical" evidence="7">
    <location>
        <begin position="141"/>
        <end position="159"/>
    </location>
</feature>
<feature type="transmembrane region" description="Helical" evidence="7">
    <location>
        <begin position="372"/>
        <end position="397"/>
    </location>
</feature>
<feature type="transmembrane region" description="Helical" evidence="7">
    <location>
        <begin position="73"/>
        <end position="95"/>
    </location>
</feature>
<feature type="transmembrane region" description="Helical" evidence="7">
    <location>
        <begin position="418"/>
        <end position="440"/>
    </location>
</feature>
<organism evidence="9 10">
    <name type="scientific">Mangrovivirga halotolerans</name>
    <dbReference type="NCBI Taxonomy" id="2993936"/>
    <lineage>
        <taxon>Bacteria</taxon>
        <taxon>Pseudomonadati</taxon>
        <taxon>Bacteroidota</taxon>
        <taxon>Cytophagia</taxon>
        <taxon>Cytophagales</taxon>
        <taxon>Mangrovivirgaceae</taxon>
        <taxon>Mangrovivirga</taxon>
    </lineage>
</organism>
<dbReference type="InterPro" id="IPR004638">
    <property type="entry name" value="EmrB-like"/>
</dbReference>
<keyword evidence="10" id="KW-1185">Reference proteome</keyword>
<keyword evidence="5 7" id="KW-1133">Transmembrane helix</keyword>
<feature type="transmembrane region" description="Helical" evidence="7">
    <location>
        <begin position="245"/>
        <end position="262"/>
    </location>
</feature>
<dbReference type="InterPro" id="IPR020846">
    <property type="entry name" value="MFS_dom"/>
</dbReference>
<dbReference type="Gene3D" id="1.20.1250.20">
    <property type="entry name" value="MFS general substrate transporter like domains"/>
    <property type="match status" value="1"/>
</dbReference>
<evidence type="ECO:0000256" key="7">
    <source>
        <dbReference type="SAM" id="Phobius"/>
    </source>
</evidence>
<dbReference type="EMBL" id="JAPFQN010000002">
    <property type="protein sequence ID" value="MCX2742718.1"/>
    <property type="molecule type" value="Genomic_DNA"/>
</dbReference>
<sequence>MTKDKALTLAAVLTALFLGALDQTIVATALPSIARDLQGLSRYSLVATAYLTASTVFVPIYGKLADMLSKKSIEFGAITIFLIGSVLCGLAGIWGDLPIIGDGMNQLILFRAIQGLGGAGLFSMAFIVIADLFPPAERGKYQGYIGAAFGIASLLGPFFGGLLTDYAGGIIPGVEGWRWVFYVNIPFGAIAVYFIIRYMPKLLPEKDSSKYFDFRGAFYLTIGTGGLLLALESDKQKTGITSPEFLIFVLLAITGTLLFYFRSKKSPNPIINLQLFQNSVFKVSVIAVIFLGMSFFSLTLFIPLYLTNVLGVSATKAGISLIPLSLGLVTGSTLAGKLSNKFRRVRTIILFGIGILMLAFGLLTTLSTDTDYYKVVILMVIAGLGMGPTLPMFPLAVQNSVRRNVLGQATGSTQFFRQIGGVTGAAIMGMILALTVSGIIQKPEINKLENSPIEITVDKETNIQELREKLDERVSNTNNNPAYKDALDTIITAFSDAISRIFLFSLIVSFLASIATFFLPDHELRQTNDH</sequence>
<dbReference type="PANTHER" id="PTHR23501:SF197">
    <property type="entry name" value="COMD"/>
    <property type="match status" value="1"/>
</dbReference>
<dbReference type="NCBIfam" id="TIGR00711">
    <property type="entry name" value="efflux_EmrB"/>
    <property type="match status" value="1"/>
</dbReference>
<dbReference type="PANTHER" id="PTHR23501">
    <property type="entry name" value="MAJOR FACILITATOR SUPERFAMILY"/>
    <property type="match status" value="1"/>
</dbReference>
<feature type="transmembrane region" description="Helical" evidence="7">
    <location>
        <begin position="348"/>
        <end position="366"/>
    </location>
</feature>
<feature type="domain" description="Major facilitator superfamily (MFS) profile" evidence="8">
    <location>
        <begin position="8"/>
        <end position="524"/>
    </location>
</feature>
<feature type="transmembrane region" description="Helical" evidence="7">
    <location>
        <begin position="283"/>
        <end position="305"/>
    </location>
</feature>
<feature type="transmembrane region" description="Helical" evidence="7">
    <location>
        <begin position="43"/>
        <end position="61"/>
    </location>
</feature>